<evidence type="ECO:0000313" key="2">
    <source>
        <dbReference type="EMBL" id="MBB2154873.1"/>
    </source>
</evidence>
<sequence length="237" mass="26104">MRWPSRWPSIALDSGLTVRVAGHMPDLPAPVAAEVEAIWRERQAANPALFNGRVFTADRLTARGIVGHWTTYQRVLAQMTRPTLYPALRLKPLAVTGILHAPDGIVLGRRAPHSTYLAGWWQTPPAGSVESRHGENKVDLTAQILAEAQEELGLAPDMLTVAGPVRATRHPATRIVDIGIRLDTALPFDRVLQGWHAGGNDEYDRLAIVKPNQNPEDVVGPHILPGTREYLDVDRRS</sequence>
<evidence type="ECO:0000259" key="1">
    <source>
        <dbReference type="PROSITE" id="PS51462"/>
    </source>
</evidence>
<dbReference type="Gene3D" id="3.90.79.10">
    <property type="entry name" value="Nucleoside Triphosphate Pyrophosphohydrolase"/>
    <property type="match status" value="1"/>
</dbReference>
<dbReference type="Proteomes" id="UP000550787">
    <property type="component" value="Unassembled WGS sequence"/>
</dbReference>
<keyword evidence="2" id="KW-0378">Hydrolase</keyword>
<gene>
    <name evidence="2" type="ORF">HLH33_00875</name>
</gene>
<dbReference type="InterPro" id="IPR000086">
    <property type="entry name" value="NUDIX_hydrolase_dom"/>
</dbReference>
<name>A0A7W4FBX5_GLUDI</name>
<dbReference type="GO" id="GO:0016787">
    <property type="term" value="F:hydrolase activity"/>
    <property type="evidence" value="ECO:0007669"/>
    <property type="project" value="UniProtKB-KW"/>
</dbReference>
<proteinExistence type="predicted"/>
<organism evidence="2 3">
    <name type="scientific">Gluconacetobacter diazotrophicus</name>
    <name type="common">Acetobacter diazotrophicus</name>
    <dbReference type="NCBI Taxonomy" id="33996"/>
    <lineage>
        <taxon>Bacteria</taxon>
        <taxon>Pseudomonadati</taxon>
        <taxon>Pseudomonadota</taxon>
        <taxon>Alphaproteobacteria</taxon>
        <taxon>Acetobacterales</taxon>
        <taxon>Acetobacteraceae</taxon>
        <taxon>Gluconacetobacter</taxon>
    </lineage>
</organism>
<dbReference type="PROSITE" id="PS51462">
    <property type="entry name" value="NUDIX"/>
    <property type="match status" value="1"/>
</dbReference>
<dbReference type="EMBL" id="JABEQG010000001">
    <property type="protein sequence ID" value="MBB2154873.1"/>
    <property type="molecule type" value="Genomic_DNA"/>
</dbReference>
<comment type="caution">
    <text evidence="2">The sequence shown here is derived from an EMBL/GenBank/DDBJ whole genome shotgun (WGS) entry which is preliminary data.</text>
</comment>
<dbReference type="InterPro" id="IPR015797">
    <property type="entry name" value="NUDIX_hydrolase-like_dom_sf"/>
</dbReference>
<dbReference type="AlphaFoldDB" id="A0A7W4FBX5"/>
<dbReference type="SUPFAM" id="SSF55811">
    <property type="entry name" value="Nudix"/>
    <property type="match status" value="1"/>
</dbReference>
<accession>A0A7W4FBX5</accession>
<feature type="domain" description="Nudix hydrolase" evidence="1">
    <location>
        <begin position="90"/>
        <end position="231"/>
    </location>
</feature>
<evidence type="ECO:0000313" key="3">
    <source>
        <dbReference type="Proteomes" id="UP000550787"/>
    </source>
</evidence>
<protein>
    <submittedName>
        <fullName evidence="2">NUDIX hydrolase</fullName>
    </submittedName>
</protein>
<reference evidence="2 3" key="1">
    <citation type="submission" date="2020-04" db="EMBL/GenBank/DDBJ databases">
        <title>Description of novel Gluconacetobacter.</title>
        <authorList>
            <person name="Sombolestani A."/>
        </authorList>
    </citation>
    <scope>NUCLEOTIDE SEQUENCE [LARGE SCALE GENOMIC DNA]</scope>
    <source>
        <strain evidence="2 3">LMG 7603</strain>
    </source>
</reference>